<organism evidence="6">
    <name type="scientific">uncultured Thiotrichaceae bacterium</name>
    <dbReference type="NCBI Taxonomy" id="298394"/>
    <lineage>
        <taxon>Bacteria</taxon>
        <taxon>Pseudomonadati</taxon>
        <taxon>Pseudomonadota</taxon>
        <taxon>Gammaproteobacteria</taxon>
        <taxon>Thiotrichales</taxon>
        <taxon>Thiotrichaceae</taxon>
        <taxon>environmental samples</taxon>
    </lineage>
</organism>
<dbReference type="GO" id="GO:1901605">
    <property type="term" value="P:alpha-amino acid metabolic process"/>
    <property type="evidence" value="ECO:0007669"/>
    <property type="project" value="TreeGrafter"/>
</dbReference>
<dbReference type="GO" id="GO:0005829">
    <property type="term" value="C:cytosol"/>
    <property type="evidence" value="ECO:0007669"/>
    <property type="project" value="TreeGrafter"/>
</dbReference>
<dbReference type="InterPro" id="IPR050859">
    <property type="entry name" value="Class-I_PLP-dep_aminotransf"/>
</dbReference>
<gene>
    <name evidence="6" type="ORF">HELGO_WM27520</name>
</gene>
<evidence type="ECO:0000256" key="3">
    <source>
        <dbReference type="ARBA" id="ARBA00022679"/>
    </source>
</evidence>
<dbReference type="InterPro" id="IPR015424">
    <property type="entry name" value="PyrdxlP-dep_Trfase"/>
</dbReference>
<evidence type="ECO:0000313" key="6">
    <source>
        <dbReference type="EMBL" id="CAA6828815.1"/>
    </source>
</evidence>
<evidence type="ECO:0000256" key="4">
    <source>
        <dbReference type="ARBA" id="ARBA00022898"/>
    </source>
</evidence>
<name>A0A6S6U2Q4_9GAMM</name>
<dbReference type="Pfam" id="PF00155">
    <property type="entry name" value="Aminotran_1_2"/>
    <property type="match status" value="1"/>
</dbReference>
<dbReference type="NCBIfam" id="NF006967">
    <property type="entry name" value="PRK09440.1-5"/>
    <property type="match status" value="1"/>
</dbReference>
<dbReference type="Gene3D" id="3.40.640.10">
    <property type="entry name" value="Type I PLP-dependent aspartate aminotransferase-like (Major domain)"/>
    <property type="match status" value="1"/>
</dbReference>
<reference evidence="6" key="1">
    <citation type="submission" date="2020-01" db="EMBL/GenBank/DDBJ databases">
        <authorList>
            <person name="Meier V. D."/>
            <person name="Meier V D."/>
        </authorList>
    </citation>
    <scope>NUCLEOTIDE SEQUENCE</scope>
    <source>
        <strain evidence="6">HLG_WM_MAG_07</strain>
    </source>
</reference>
<dbReference type="PANTHER" id="PTHR42790:SF4">
    <property type="entry name" value="VALINE--PYRUVATE AMINOTRANSFERASE"/>
    <property type="match status" value="1"/>
</dbReference>
<dbReference type="SUPFAM" id="SSF53383">
    <property type="entry name" value="PLP-dependent transferases"/>
    <property type="match status" value="1"/>
</dbReference>
<keyword evidence="4" id="KW-0663">Pyridoxal phosphate</keyword>
<keyword evidence="2 6" id="KW-0032">Aminotransferase</keyword>
<comment type="cofactor">
    <cofactor evidence="1">
        <name>pyridoxal 5'-phosphate</name>
        <dbReference type="ChEBI" id="CHEBI:597326"/>
    </cofactor>
</comment>
<dbReference type="NCBIfam" id="NF006964">
    <property type="entry name" value="PRK09440.1-2"/>
    <property type="match status" value="1"/>
</dbReference>
<accession>A0A6S6U2Q4</accession>
<dbReference type="PANTHER" id="PTHR42790">
    <property type="entry name" value="AMINOTRANSFERASE"/>
    <property type="match status" value="1"/>
</dbReference>
<dbReference type="CDD" id="cd00609">
    <property type="entry name" value="AAT_like"/>
    <property type="match status" value="1"/>
</dbReference>
<feature type="domain" description="Aminotransferase class I/classII large" evidence="5">
    <location>
        <begin position="63"/>
        <end position="403"/>
    </location>
</feature>
<evidence type="ECO:0000256" key="1">
    <source>
        <dbReference type="ARBA" id="ARBA00001933"/>
    </source>
</evidence>
<dbReference type="GO" id="GO:0009042">
    <property type="term" value="F:valine-pyruvate transaminase activity"/>
    <property type="evidence" value="ECO:0007669"/>
    <property type="project" value="UniProtKB-EC"/>
</dbReference>
<dbReference type="EC" id="2.6.1.66" evidence="6"/>
<protein>
    <submittedName>
        <fullName evidence="6">Valine--pyruvate aminotransferase (EC)</fullName>
        <ecNumber evidence="6">2.6.1.66</ecNumber>
    </submittedName>
</protein>
<dbReference type="EMBL" id="CACVAY010000152">
    <property type="protein sequence ID" value="CAA6828815.1"/>
    <property type="molecule type" value="Genomic_DNA"/>
</dbReference>
<dbReference type="InterPro" id="IPR004839">
    <property type="entry name" value="Aminotransferase_I/II_large"/>
</dbReference>
<dbReference type="AlphaFoldDB" id="A0A6S6U2Q4"/>
<evidence type="ECO:0000259" key="5">
    <source>
        <dbReference type="Pfam" id="PF00155"/>
    </source>
</evidence>
<keyword evidence="3 6" id="KW-0808">Transferase</keyword>
<dbReference type="InterPro" id="IPR015421">
    <property type="entry name" value="PyrdxlP-dep_Trfase_major"/>
</dbReference>
<evidence type="ECO:0000256" key="2">
    <source>
        <dbReference type="ARBA" id="ARBA00022576"/>
    </source>
</evidence>
<sequence length="416" mass="46561">MQYSNFGEKFTRPNGISQLMDDLGKANQSDNPDLIMLGGGNPAIVPEAHKIFLKECKQLHLDGNIDAMLALYDGPQGNEEFIQALADMLASEYAWDISADNILLTNGSQSSFFSIFNLFAGDMPDGSHKKVLFPLTPEYVGYADQGLSENMFTAAKPEIHILDNQQFKYGIDFDALPIDDSIGAVCVSRPTNPTGNVVTDDEITALNTLASKQNVPLIIDNAYGLPFPGAIYVDANLSWNQNMILCMSISKMGLPGLRTGIIIANKERIKALRQISGIMTLAPSSAGPTLLTRIVQNKELIPLCQNFIKPYYENKAETAVRLFNEIFSGMPIYLHKLEGAFFMWLWFKDYNLRSEEIYQRLKTQDVYIIPGHNFFMGIEDSWEHKHQCVRINYAKDEAVLRKGLLALRDVIQNGEK</sequence>
<dbReference type="GO" id="GO:0030170">
    <property type="term" value="F:pyridoxal phosphate binding"/>
    <property type="evidence" value="ECO:0007669"/>
    <property type="project" value="InterPro"/>
</dbReference>
<keyword evidence="6" id="KW-0670">Pyruvate</keyword>
<proteinExistence type="predicted"/>